<dbReference type="PANTHER" id="PTHR31111:SF61">
    <property type="entry name" value="F-BOX DOMAIN-CONTAINING PROTEIN"/>
    <property type="match status" value="1"/>
</dbReference>
<proteinExistence type="predicted"/>
<dbReference type="EMBL" id="LK032363">
    <property type="protein sequence ID" value="CDY35915.1"/>
    <property type="molecule type" value="Genomic_DNA"/>
</dbReference>
<evidence type="ECO:0000313" key="2">
    <source>
        <dbReference type="EMBL" id="CAF2156690.1"/>
    </source>
</evidence>
<dbReference type="SUPFAM" id="SSF81383">
    <property type="entry name" value="F-box domain"/>
    <property type="match status" value="1"/>
</dbReference>
<dbReference type="PANTHER" id="PTHR31111">
    <property type="entry name" value="BNAA05G37150D PROTEIN-RELATED"/>
    <property type="match status" value="1"/>
</dbReference>
<reference evidence="3" key="2">
    <citation type="submission" date="2014-06" db="EMBL/GenBank/DDBJ databases">
        <authorList>
            <person name="Genoscope - CEA"/>
        </authorList>
    </citation>
    <scope>NUCLEOTIDE SEQUENCE</scope>
</reference>
<name>A0A078HBZ1_BRANA</name>
<feature type="domain" description="F-box" evidence="1">
    <location>
        <begin position="25"/>
        <end position="65"/>
    </location>
</feature>
<protein>
    <submittedName>
        <fullName evidence="2">(rape) hypothetical protein</fullName>
    </submittedName>
    <submittedName>
        <fullName evidence="3">BnaA07g00720D protein</fullName>
    </submittedName>
</protein>
<dbReference type="STRING" id="3708.A0A078HBZ1"/>
<evidence type="ECO:0000259" key="1">
    <source>
        <dbReference type="SMART" id="SM00256"/>
    </source>
</evidence>
<keyword evidence="4" id="KW-1185">Reference proteome</keyword>
<dbReference type="AlphaFoldDB" id="A0A078HBZ1"/>
<dbReference type="SMART" id="SM00256">
    <property type="entry name" value="FBOX"/>
    <property type="match status" value="1"/>
</dbReference>
<dbReference type="PaxDb" id="3708-A0A078HBZ1"/>
<accession>A0A078HBZ1</accession>
<dbReference type="Proteomes" id="UP000028999">
    <property type="component" value="Unassembled WGS sequence"/>
</dbReference>
<dbReference type="Gramene" id="CDY35915">
    <property type="protein sequence ID" value="CDY35915"/>
    <property type="gene ID" value="GSBRNA2T00059463001"/>
</dbReference>
<dbReference type="EMBL" id="HG994361">
    <property type="protein sequence ID" value="CAF2156690.1"/>
    <property type="molecule type" value="Genomic_DNA"/>
</dbReference>
<reference evidence="3 4" key="1">
    <citation type="journal article" date="2014" name="Science">
        <title>Plant genetics. Early allopolyploid evolution in the post-Neolithic Brassica napus oilseed genome.</title>
        <authorList>
            <person name="Chalhoub B."/>
            <person name="Denoeud F."/>
            <person name="Liu S."/>
            <person name="Parkin I.A."/>
            <person name="Tang H."/>
            <person name="Wang X."/>
            <person name="Chiquet J."/>
            <person name="Belcram H."/>
            <person name="Tong C."/>
            <person name="Samans B."/>
            <person name="Correa M."/>
            <person name="Da Silva C."/>
            <person name="Just J."/>
            <person name="Falentin C."/>
            <person name="Koh C.S."/>
            <person name="Le Clainche I."/>
            <person name="Bernard M."/>
            <person name="Bento P."/>
            <person name="Noel B."/>
            <person name="Labadie K."/>
            <person name="Alberti A."/>
            <person name="Charles M."/>
            <person name="Arnaud D."/>
            <person name="Guo H."/>
            <person name="Daviaud C."/>
            <person name="Alamery S."/>
            <person name="Jabbari K."/>
            <person name="Zhao M."/>
            <person name="Edger P.P."/>
            <person name="Chelaifa H."/>
            <person name="Tack D."/>
            <person name="Lassalle G."/>
            <person name="Mestiri I."/>
            <person name="Schnel N."/>
            <person name="Le Paslier M.C."/>
            <person name="Fan G."/>
            <person name="Renault V."/>
            <person name="Bayer P.E."/>
            <person name="Golicz A.A."/>
            <person name="Manoli S."/>
            <person name="Lee T.H."/>
            <person name="Thi V.H."/>
            <person name="Chalabi S."/>
            <person name="Hu Q."/>
            <person name="Fan C."/>
            <person name="Tollenaere R."/>
            <person name="Lu Y."/>
            <person name="Battail C."/>
            <person name="Shen J."/>
            <person name="Sidebottom C.H."/>
            <person name="Wang X."/>
            <person name="Canaguier A."/>
            <person name="Chauveau A."/>
            <person name="Berard A."/>
            <person name="Deniot G."/>
            <person name="Guan M."/>
            <person name="Liu Z."/>
            <person name="Sun F."/>
            <person name="Lim Y.P."/>
            <person name="Lyons E."/>
            <person name="Town C.D."/>
            <person name="Bancroft I."/>
            <person name="Wang X."/>
            <person name="Meng J."/>
            <person name="Ma J."/>
            <person name="Pires J.C."/>
            <person name="King G.J."/>
            <person name="Brunel D."/>
            <person name="Delourme R."/>
            <person name="Renard M."/>
            <person name="Aury J.M."/>
            <person name="Adams K.L."/>
            <person name="Batley J."/>
            <person name="Snowdon R.J."/>
            <person name="Tost J."/>
            <person name="Edwards D."/>
            <person name="Zhou Y."/>
            <person name="Hua W."/>
            <person name="Sharpe A.G."/>
            <person name="Paterson A.H."/>
            <person name="Guan C."/>
            <person name="Wincker P."/>
        </authorList>
    </citation>
    <scope>NUCLEOTIDE SEQUENCE [LARGE SCALE GENOMIC DNA]</scope>
    <source>
        <strain evidence="4">cv. Darmor-bzh</strain>
    </source>
</reference>
<evidence type="ECO:0000313" key="3">
    <source>
        <dbReference type="EMBL" id="CDY35915.1"/>
    </source>
</evidence>
<evidence type="ECO:0000313" key="4">
    <source>
        <dbReference type="Proteomes" id="UP000028999"/>
    </source>
</evidence>
<reference evidence="2" key="3">
    <citation type="submission" date="2021-01" db="EMBL/GenBank/DDBJ databases">
        <authorList>
            <consortium name="Genoscope - CEA"/>
            <person name="William W."/>
        </authorList>
    </citation>
    <scope>NUCLEOTIDE SEQUENCE</scope>
</reference>
<organism evidence="3 4">
    <name type="scientific">Brassica napus</name>
    <name type="common">Rape</name>
    <dbReference type="NCBI Taxonomy" id="3708"/>
    <lineage>
        <taxon>Eukaryota</taxon>
        <taxon>Viridiplantae</taxon>
        <taxon>Streptophyta</taxon>
        <taxon>Embryophyta</taxon>
        <taxon>Tracheophyta</taxon>
        <taxon>Spermatophyta</taxon>
        <taxon>Magnoliopsida</taxon>
        <taxon>eudicotyledons</taxon>
        <taxon>Gunneridae</taxon>
        <taxon>Pentapetalae</taxon>
        <taxon>rosids</taxon>
        <taxon>malvids</taxon>
        <taxon>Brassicales</taxon>
        <taxon>Brassicaceae</taxon>
        <taxon>Brassiceae</taxon>
        <taxon>Brassica</taxon>
    </lineage>
</organism>
<dbReference type="InterPro" id="IPR001810">
    <property type="entry name" value="F-box_dom"/>
</dbReference>
<sequence>METKETEDNNNEGVITTVKNSLGWIPLDLTSLILLKLPAKFLVEFTCVSKTWYSIILSKMFINTFMSMSISRPRLLLTYKRNENNGNELIFFSSPHISQESNDSSSVVSRMLTLDE</sequence>
<dbReference type="Pfam" id="PF00646">
    <property type="entry name" value="F-box"/>
    <property type="match status" value="1"/>
</dbReference>
<dbReference type="Proteomes" id="UP001295469">
    <property type="component" value="Chromosome A07"/>
</dbReference>
<gene>
    <name evidence="3" type="primary">BnaA07g00720D</name>
    <name evidence="2" type="ORF">DARMORV10_A07P00670.1</name>
    <name evidence="3" type="ORF">GSBRNA2T00059463001</name>
</gene>
<dbReference type="InterPro" id="IPR036047">
    <property type="entry name" value="F-box-like_dom_sf"/>
</dbReference>